<evidence type="ECO:0000313" key="2">
    <source>
        <dbReference type="Proteomes" id="UP000092445"/>
    </source>
</evidence>
<reference evidence="2" key="1">
    <citation type="submission" date="2014-03" db="EMBL/GenBank/DDBJ databases">
        <authorList>
            <person name="Aksoy S."/>
            <person name="Warren W."/>
            <person name="Wilson R.K."/>
        </authorList>
    </citation>
    <scope>NUCLEOTIDE SEQUENCE [LARGE SCALE GENOMIC DNA]</scope>
    <source>
        <strain evidence="2">IAEA</strain>
    </source>
</reference>
<keyword evidence="2" id="KW-1185">Reference proteome</keyword>
<name>A0A1A9ZTD8_GLOPL</name>
<dbReference type="VEuPathDB" id="VectorBase:GPAI024308"/>
<dbReference type="AlphaFoldDB" id="A0A1A9ZTD8"/>
<reference evidence="1" key="2">
    <citation type="submission" date="2020-05" db="UniProtKB">
        <authorList>
            <consortium name="EnsemblMetazoa"/>
        </authorList>
    </citation>
    <scope>IDENTIFICATION</scope>
    <source>
        <strain evidence="1">IAEA</strain>
    </source>
</reference>
<dbReference type="Proteomes" id="UP000092445">
    <property type="component" value="Unassembled WGS sequence"/>
</dbReference>
<proteinExistence type="predicted"/>
<dbReference type="EnsemblMetazoa" id="GPAI024308-RA">
    <property type="protein sequence ID" value="GPAI024308-PA"/>
    <property type="gene ID" value="GPAI024308"/>
</dbReference>
<evidence type="ECO:0000313" key="1">
    <source>
        <dbReference type="EnsemblMetazoa" id="GPAI024308-PA"/>
    </source>
</evidence>
<sequence length="162" mass="18752">MFVADKMFAPHISDIDISNFSNWFALPVFERMFIVMGTEIKSTRMPYHLCVFVFTFWQERDKKDNLKAIDAAKLEDTDPCLFRCLVAISHDMLCEPNSTKHTHTNKLPGQDNEISLPFVQGKRKLFAGLIEINSGIFSKETDFPDRIFLTQLLVPTFKTRNQ</sequence>
<organism evidence="1 2">
    <name type="scientific">Glossina pallidipes</name>
    <name type="common">Tsetse fly</name>
    <dbReference type="NCBI Taxonomy" id="7398"/>
    <lineage>
        <taxon>Eukaryota</taxon>
        <taxon>Metazoa</taxon>
        <taxon>Ecdysozoa</taxon>
        <taxon>Arthropoda</taxon>
        <taxon>Hexapoda</taxon>
        <taxon>Insecta</taxon>
        <taxon>Pterygota</taxon>
        <taxon>Neoptera</taxon>
        <taxon>Endopterygota</taxon>
        <taxon>Diptera</taxon>
        <taxon>Brachycera</taxon>
        <taxon>Muscomorpha</taxon>
        <taxon>Hippoboscoidea</taxon>
        <taxon>Glossinidae</taxon>
        <taxon>Glossina</taxon>
    </lineage>
</organism>
<protein>
    <submittedName>
        <fullName evidence="1">Uncharacterized protein</fullName>
    </submittedName>
</protein>
<accession>A0A1A9ZTD8</accession>